<evidence type="ECO:0000313" key="5">
    <source>
        <dbReference type="Proteomes" id="UP000533900"/>
    </source>
</evidence>
<proteinExistence type="predicted"/>
<feature type="chain" id="PRO_5032629429" evidence="2">
    <location>
        <begin position="20"/>
        <end position="805"/>
    </location>
</feature>
<keyword evidence="1 2" id="KW-0732">Signal</keyword>
<dbReference type="Proteomes" id="UP000533900">
    <property type="component" value="Unassembled WGS sequence"/>
</dbReference>
<feature type="signal peptide" evidence="2">
    <location>
        <begin position="1"/>
        <end position="19"/>
    </location>
</feature>
<feature type="domain" description="Secretion system C-terminal sorting" evidence="3">
    <location>
        <begin position="738"/>
        <end position="803"/>
    </location>
</feature>
<protein>
    <submittedName>
        <fullName evidence="4">T9SS type A sorting domain-containing protein</fullName>
    </submittedName>
</protein>
<accession>A0A842IQB3</accession>
<evidence type="ECO:0000256" key="1">
    <source>
        <dbReference type="ARBA" id="ARBA00022729"/>
    </source>
</evidence>
<gene>
    <name evidence="4" type="ORF">H7F21_02330</name>
</gene>
<dbReference type="InterPro" id="IPR026444">
    <property type="entry name" value="Secre_tail"/>
</dbReference>
<name>A0A842IQB3_9FLAO</name>
<dbReference type="RefSeq" id="WP_185787621.1">
    <property type="nucleotide sequence ID" value="NZ_JACLCP010000001.1"/>
</dbReference>
<evidence type="ECO:0000313" key="4">
    <source>
        <dbReference type="EMBL" id="MBC2843914.1"/>
    </source>
</evidence>
<dbReference type="AlphaFoldDB" id="A0A842IQB3"/>
<organism evidence="4 5">
    <name type="scientific">Winogradskyella flava</name>
    <dbReference type="NCBI Taxonomy" id="1884876"/>
    <lineage>
        <taxon>Bacteria</taxon>
        <taxon>Pseudomonadati</taxon>
        <taxon>Bacteroidota</taxon>
        <taxon>Flavobacteriia</taxon>
        <taxon>Flavobacteriales</taxon>
        <taxon>Flavobacteriaceae</taxon>
        <taxon>Winogradskyella</taxon>
    </lineage>
</organism>
<sequence>MKSKLPLLLSLFISINMFAQLNVWTGMIDDKWSDENNWSGTVPLPSDDVLIPSGFVVTIDTPANVLSIEVQGNSVLNVTSSLVIANPSEFEDNVVVNWSSGDLSGGGILLNSGTINMSFVSFDISGSSVLNNPGTINMVGGNILISSDSVLNNSGTGIINFVSNGGMFGATSGDLINQGTIKTSFSDPSHQAFMACDIINQDGIFQIDTGTLNINNTVMNIMGAEFNVLAGATLNLNSPMTVLGVLFGNVFGDLNWNDDLIVPTTAVLDFGGNEIINCTGNLEGGGSLTNLTTINQIGGSALQISGNTIIENEGVIQLTSGPGIAIGTNSILNNNASGEIDIQSDGAGITFLGGSPNILNNIGLIKVSFQSQADQSIFSAQLNNNNGTIQVDNGILWLSNANTTLTDGVYNIAASATLQWTQPITIAGTLTGNLGGNLAWQGDLLVPTTASFNFAGNGSVDWTASSLTGGGILTNEHTINILNSGGDKRVDGAATLINNAEIKSSGFIRIGTNSTLNNSVTGTIDIDTFGSSFGTVNNAPHTFINSGLLIASLPANITVINAPLSNFGIIEVTTAEIDFTNTLVNETSGIIRGAGTIDLPNSPGDFINNGTFSPGLSPGVLTVLGDYSTTVSSILNIELNGSIQGSEYDLLAINGNADLNGDIQITLGFNPDLNDEFVVTTVSGTINTCNLPTTVAATFDGFDYEFDFACNNNDELILTVSEITLGISDEEEGLKTKVYPNPAKNIVHIKSSIDIESIKLFDISGKLVLVKQSNTFSVESLLDGIYILEVIDFSGRTLTQKLIKR</sequence>
<comment type="caution">
    <text evidence="4">The sequence shown here is derived from an EMBL/GenBank/DDBJ whole genome shotgun (WGS) entry which is preliminary data.</text>
</comment>
<dbReference type="EMBL" id="JACLCP010000001">
    <property type="protein sequence ID" value="MBC2843914.1"/>
    <property type="molecule type" value="Genomic_DNA"/>
</dbReference>
<dbReference type="Pfam" id="PF18962">
    <property type="entry name" value="Por_Secre_tail"/>
    <property type="match status" value="1"/>
</dbReference>
<evidence type="ECO:0000256" key="2">
    <source>
        <dbReference type="SAM" id="SignalP"/>
    </source>
</evidence>
<keyword evidence="5" id="KW-1185">Reference proteome</keyword>
<evidence type="ECO:0000259" key="3">
    <source>
        <dbReference type="Pfam" id="PF18962"/>
    </source>
</evidence>
<dbReference type="NCBIfam" id="TIGR04183">
    <property type="entry name" value="Por_Secre_tail"/>
    <property type="match status" value="1"/>
</dbReference>
<reference evidence="4" key="1">
    <citation type="submission" date="2020-08" db="EMBL/GenBank/DDBJ databases">
        <title>Winogradskyella ouciana sp. nov., isolated from the hadal seawater of the Mariana Trench.</title>
        <authorList>
            <person name="He X."/>
        </authorList>
    </citation>
    <scope>NUCLEOTIDE SEQUENCE [LARGE SCALE GENOMIC DNA]</scope>
    <source>
        <strain evidence="4">KCTC 52348</strain>
    </source>
</reference>